<feature type="domain" description="Dynamin N-terminal" evidence="2">
    <location>
        <begin position="20"/>
        <end position="164"/>
    </location>
</feature>
<proteinExistence type="predicted"/>
<reference evidence="3 4" key="1">
    <citation type="submission" date="2019-05" db="EMBL/GenBank/DDBJ databases">
        <title>Marivita sp. nov. isolated from sea sediment.</title>
        <authorList>
            <person name="Kim W."/>
        </authorList>
    </citation>
    <scope>NUCLEOTIDE SEQUENCE [LARGE SCALE GENOMIC DNA]</scope>
    <source>
        <strain evidence="3 4">CAU 1492</strain>
    </source>
</reference>
<dbReference type="RefSeq" id="WP_138862840.1">
    <property type="nucleotide sequence ID" value="NZ_VCPC01000001.1"/>
</dbReference>
<evidence type="ECO:0000313" key="4">
    <source>
        <dbReference type="Proteomes" id="UP001191082"/>
    </source>
</evidence>
<dbReference type="PANTHER" id="PTHR43681">
    <property type="entry name" value="TRANSMEMBRANE GTPASE FZO"/>
    <property type="match status" value="1"/>
</dbReference>
<protein>
    <recommendedName>
        <fullName evidence="2">Dynamin N-terminal domain-containing protein</fullName>
    </recommendedName>
</protein>
<dbReference type="SUPFAM" id="SSF52540">
    <property type="entry name" value="P-loop containing nucleoside triphosphate hydrolases"/>
    <property type="match status" value="1"/>
</dbReference>
<dbReference type="InterPro" id="IPR045063">
    <property type="entry name" value="Dynamin_N"/>
</dbReference>
<dbReference type="Proteomes" id="UP001191082">
    <property type="component" value="Unassembled WGS sequence"/>
</dbReference>
<evidence type="ECO:0000259" key="2">
    <source>
        <dbReference type="Pfam" id="PF00350"/>
    </source>
</evidence>
<gene>
    <name evidence="3" type="ORF">FGK64_05965</name>
</gene>
<feature type="region of interest" description="Disordered" evidence="1">
    <location>
        <begin position="235"/>
        <end position="287"/>
    </location>
</feature>
<comment type="caution">
    <text evidence="3">The sequence shown here is derived from an EMBL/GenBank/DDBJ whole genome shotgun (WGS) entry which is preliminary data.</text>
</comment>
<dbReference type="Pfam" id="PF00350">
    <property type="entry name" value="Dynamin_N"/>
    <property type="match status" value="1"/>
</dbReference>
<evidence type="ECO:0000313" key="3">
    <source>
        <dbReference type="EMBL" id="TMV15495.1"/>
    </source>
</evidence>
<dbReference type="Gene3D" id="3.40.50.300">
    <property type="entry name" value="P-loop containing nucleotide triphosphate hydrolases"/>
    <property type="match status" value="1"/>
</dbReference>
<dbReference type="EMBL" id="VCPC01000001">
    <property type="protein sequence ID" value="TMV15495.1"/>
    <property type="molecule type" value="Genomic_DNA"/>
</dbReference>
<keyword evidence="4" id="KW-1185">Reference proteome</keyword>
<name>A0ABY2XGH5_9RHOB</name>
<dbReference type="PANTHER" id="PTHR43681:SF1">
    <property type="entry name" value="SARCALUMENIN"/>
    <property type="match status" value="1"/>
</dbReference>
<organism evidence="3 4">
    <name type="scientific">Arenibacterium halophilum</name>
    <dbReference type="NCBI Taxonomy" id="2583821"/>
    <lineage>
        <taxon>Bacteria</taxon>
        <taxon>Pseudomonadati</taxon>
        <taxon>Pseudomonadota</taxon>
        <taxon>Alphaproteobacteria</taxon>
        <taxon>Rhodobacterales</taxon>
        <taxon>Paracoccaceae</taxon>
        <taxon>Arenibacterium</taxon>
    </lineage>
</organism>
<sequence>MSDELILPFDSPDAAKKPVIALMGEFSAGKSTLSNLLMGGGDLPVQVVATRLPPVWIRHGTGPARRVDLAGQQHPVDLTDLDGLDMADTVCLVVESPQDILERCDLIDMPGISDPNMDSETWMRLLPRADAVLWCTHATQAWRQSEAAVWASLPKKLRRHSLLLLTRFDKLVTQSDRERVLKRVRHETDGLFCGCLPISLTQASAAEDDPDLWLQSGADAFARRFVELLHRLERPTRPDTPPVATHPLQSCAPQSAGKVRPRRVVPATGTRRTARPPARESSLSVGA</sequence>
<dbReference type="InterPro" id="IPR027417">
    <property type="entry name" value="P-loop_NTPase"/>
</dbReference>
<accession>A0ABY2XGH5</accession>
<dbReference type="InterPro" id="IPR051943">
    <property type="entry name" value="TRAFAC_Dynamin-like_GTPase"/>
</dbReference>
<evidence type="ECO:0000256" key="1">
    <source>
        <dbReference type="SAM" id="MobiDB-lite"/>
    </source>
</evidence>